<dbReference type="SUPFAM" id="SSF53448">
    <property type="entry name" value="Nucleotide-diphospho-sugar transferases"/>
    <property type="match status" value="1"/>
</dbReference>
<dbReference type="RefSeq" id="XP_026656061.2">
    <property type="nucleotide sequence ID" value="XM_026800260.2"/>
</dbReference>
<evidence type="ECO:0000256" key="6">
    <source>
        <dbReference type="ARBA" id="ARBA00022989"/>
    </source>
</evidence>
<dbReference type="KEGG" id="pda:103724201"/>
<dbReference type="AlphaFoldDB" id="A0A8B8IYN6"/>
<evidence type="ECO:0000256" key="4">
    <source>
        <dbReference type="ARBA" id="ARBA00022679"/>
    </source>
</evidence>
<keyword evidence="9" id="KW-1185">Reference proteome</keyword>
<evidence type="ECO:0000313" key="10">
    <source>
        <dbReference type="RefSeq" id="XP_026656061.2"/>
    </source>
</evidence>
<sequence>MRRCLTTSLLSAAISVALLCSFYVHLFRDLIPYADDEGTPATAFSHDAAFNATLTQALVHRHNLVVREIPRHRRRRLPTSPVESILFPDWETLLVLPLPSAFADHRNLSCLFHNGAVSPAGFVGTLPTSPARAAFRCPIPNSIRRLRPFYTPRLIDPTTAPESDDRGPPSEMIRWTRLAYEAVSTPVDVVVFAKGVNIRQGVDRPASDLRCLFSSGAATPATSSAQEVFRCPHPPGAKSMTGEALRVSLEIGTEGTLIPSLANYHRPRAPPRTPRDRSLICACTMVRNVAKFLAEWIVYHSAIGVERFFLYDNGSDDDLHSVVNRLGSNGFNISTRFWPWPKTQEAGFSHCAAVNRDTCTWMAFIDVDEFIFSQAWAGSDTPNRTMLGSLVAVRPDVGQVSMRCFEFGPSGRRAHPRDGVTQGYTCRRRTEKRHKSLVRLDAVDDSLFNSVHHFGLKSGFRWTNRSEASVYHYKYQAWEEFKVKFNRRVSAYVVDWKETVNLSSKDRTPGLGFEPVEPKGWADRFCEVNDTRLREVNRRWFGLEGPQGEYRMAWE</sequence>
<evidence type="ECO:0000256" key="8">
    <source>
        <dbReference type="RuleBase" id="RU366017"/>
    </source>
</evidence>
<protein>
    <recommendedName>
        <fullName evidence="8">Glycosyltransferase family 92 protein</fullName>
        <ecNumber evidence="8">2.4.1.-</ecNumber>
    </recommendedName>
</protein>
<dbReference type="OrthoDB" id="2526284at2759"/>
<reference evidence="10" key="2">
    <citation type="submission" date="2025-08" db="UniProtKB">
        <authorList>
            <consortium name="RefSeq"/>
        </authorList>
    </citation>
    <scope>IDENTIFICATION</scope>
    <source>
        <tissue evidence="10">Young leaves</tissue>
    </source>
</reference>
<proteinExistence type="inferred from homology"/>
<dbReference type="GO" id="GO:0016020">
    <property type="term" value="C:membrane"/>
    <property type="evidence" value="ECO:0007669"/>
    <property type="project" value="UniProtKB-SubCell"/>
</dbReference>
<dbReference type="GO" id="GO:0016757">
    <property type="term" value="F:glycosyltransferase activity"/>
    <property type="evidence" value="ECO:0007669"/>
    <property type="project" value="UniProtKB-UniRule"/>
</dbReference>
<dbReference type="InterPro" id="IPR008166">
    <property type="entry name" value="Glyco_transf_92"/>
</dbReference>
<dbReference type="GeneID" id="103724201"/>
<evidence type="ECO:0000256" key="1">
    <source>
        <dbReference type="ARBA" id="ARBA00004167"/>
    </source>
</evidence>
<evidence type="ECO:0000256" key="5">
    <source>
        <dbReference type="ARBA" id="ARBA00022692"/>
    </source>
</evidence>
<comment type="similarity">
    <text evidence="2 8">Belongs to the glycosyltransferase 92 family.</text>
</comment>
<dbReference type="Pfam" id="PF01697">
    <property type="entry name" value="Glyco_transf_92"/>
    <property type="match status" value="1"/>
</dbReference>
<name>A0A8B8IYN6_PHODC</name>
<reference evidence="9" key="1">
    <citation type="journal article" date="2019" name="Nat. Commun.">
        <title>Genome-wide association mapping of date palm fruit traits.</title>
        <authorList>
            <person name="Hazzouri K.M."/>
            <person name="Gros-Balthazard M."/>
            <person name="Flowers J.M."/>
            <person name="Copetti D."/>
            <person name="Lemansour A."/>
            <person name="Lebrun M."/>
            <person name="Masmoudi K."/>
            <person name="Ferrand S."/>
            <person name="Dhar M.I."/>
            <person name="Fresquez Z.A."/>
            <person name="Rosas U."/>
            <person name="Zhang J."/>
            <person name="Talag J."/>
            <person name="Lee S."/>
            <person name="Kudrna D."/>
            <person name="Powell R.F."/>
            <person name="Leitch I.J."/>
            <person name="Krueger R.R."/>
            <person name="Wing R.A."/>
            <person name="Amiri K.M.A."/>
            <person name="Purugganan M.D."/>
        </authorList>
    </citation>
    <scope>NUCLEOTIDE SEQUENCE [LARGE SCALE GENOMIC DNA]</scope>
    <source>
        <strain evidence="9">cv. Khalas</strain>
    </source>
</reference>
<dbReference type="GO" id="GO:0005737">
    <property type="term" value="C:cytoplasm"/>
    <property type="evidence" value="ECO:0007669"/>
    <property type="project" value="TreeGrafter"/>
</dbReference>
<organism evidence="9 10">
    <name type="scientific">Phoenix dactylifera</name>
    <name type="common">Date palm</name>
    <dbReference type="NCBI Taxonomy" id="42345"/>
    <lineage>
        <taxon>Eukaryota</taxon>
        <taxon>Viridiplantae</taxon>
        <taxon>Streptophyta</taxon>
        <taxon>Embryophyta</taxon>
        <taxon>Tracheophyta</taxon>
        <taxon>Spermatophyta</taxon>
        <taxon>Magnoliopsida</taxon>
        <taxon>Liliopsida</taxon>
        <taxon>Arecaceae</taxon>
        <taxon>Coryphoideae</taxon>
        <taxon>Phoeniceae</taxon>
        <taxon>Phoenix</taxon>
    </lineage>
</organism>
<evidence type="ECO:0000256" key="7">
    <source>
        <dbReference type="ARBA" id="ARBA00023136"/>
    </source>
</evidence>
<keyword evidence="7" id="KW-0472">Membrane</keyword>
<dbReference type="PANTHER" id="PTHR21461:SF69">
    <property type="entry name" value="GLYCOSYLTRANSFERASE FAMILY 92 PROTEIN"/>
    <property type="match status" value="1"/>
</dbReference>
<keyword evidence="5" id="KW-0812">Transmembrane</keyword>
<dbReference type="InterPro" id="IPR029044">
    <property type="entry name" value="Nucleotide-diphossugar_trans"/>
</dbReference>
<evidence type="ECO:0000256" key="2">
    <source>
        <dbReference type="ARBA" id="ARBA00007647"/>
    </source>
</evidence>
<keyword evidence="6" id="KW-1133">Transmembrane helix</keyword>
<evidence type="ECO:0000313" key="9">
    <source>
        <dbReference type="Proteomes" id="UP000228380"/>
    </source>
</evidence>
<dbReference type="EC" id="2.4.1.-" evidence="8"/>
<accession>A0A8B8IYN6</accession>
<dbReference type="Proteomes" id="UP000228380">
    <property type="component" value="Chromosome 18"/>
</dbReference>
<keyword evidence="3 8" id="KW-0328">Glycosyltransferase</keyword>
<keyword evidence="4 8" id="KW-0808">Transferase</keyword>
<dbReference type="PANTHER" id="PTHR21461">
    <property type="entry name" value="GLYCOSYLTRANSFERASE FAMILY 92 PROTEIN"/>
    <property type="match status" value="1"/>
</dbReference>
<comment type="subcellular location">
    <subcellularLocation>
        <location evidence="1">Membrane</location>
        <topology evidence="1">Single-pass membrane protein</topology>
    </subcellularLocation>
</comment>
<gene>
    <name evidence="10" type="primary">LOC103724201</name>
</gene>
<evidence type="ECO:0000256" key="3">
    <source>
        <dbReference type="ARBA" id="ARBA00022676"/>
    </source>
</evidence>